<keyword evidence="1" id="KW-0808">Transferase</keyword>
<evidence type="ECO:0000313" key="10">
    <source>
        <dbReference type="Proteomes" id="UP001314166"/>
    </source>
</evidence>
<dbReference type="Proteomes" id="UP001314166">
    <property type="component" value="Unassembled WGS sequence"/>
</dbReference>
<dbReference type="SUPFAM" id="SSF140931">
    <property type="entry name" value="Fic-like"/>
    <property type="match status" value="1"/>
</dbReference>
<dbReference type="InterPro" id="IPR036597">
    <property type="entry name" value="Fido-like_dom_sf"/>
</dbReference>
<dbReference type="PANTHER" id="PTHR39560:SF1">
    <property type="entry name" value="PROTEIN ADENYLYLTRANSFERASE FIC-RELATED"/>
    <property type="match status" value="1"/>
</dbReference>
<dbReference type="InterPro" id="IPR003812">
    <property type="entry name" value="Fido"/>
</dbReference>
<dbReference type="EMBL" id="CAUZMB010000005">
    <property type="protein sequence ID" value="CAK1245643.1"/>
    <property type="molecule type" value="Genomic_DNA"/>
</dbReference>
<dbReference type="PANTHER" id="PTHR39560">
    <property type="entry name" value="PROTEIN ADENYLYLTRANSFERASE FIC-RELATED"/>
    <property type="match status" value="1"/>
</dbReference>
<keyword evidence="10" id="KW-1185">Reference proteome</keyword>
<keyword evidence="4" id="KW-0067">ATP-binding</keyword>
<sequence>MLDNKLGLTSSMALAEAEERLTKKRAQQLYDSGKIKRIEIGSFEGLRQIHYFLFQDVYDFAGEIRQVNLSKGNFRFAPVIYLREALTMIDALPQNHFQEIVTKYVEMNVAHPFREGNGRATRIWLDLILKQSLGKVVDWSQVNPEDYLFAMERSPIRTTELSQLLEKSLTSEVNNREVYMKGVDQSYAYEGYQVFKTKDL</sequence>
<comment type="catalytic activity">
    <reaction evidence="6">
        <text>L-threonyl-[protein] + ATP = 3-O-(5'-adenylyl)-L-threonyl-[protein] + diphosphate</text>
        <dbReference type="Rhea" id="RHEA:54292"/>
        <dbReference type="Rhea" id="RHEA-COMP:11060"/>
        <dbReference type="Rhea" id="RHEA-COMP:13847"/>
        <dbReference type="ChEBI" id="CHEBI:30013"/>
        <dbReference type="ChEBI" id="CHEBI:30616"/>
        <dbReference type="ChEBI" id="CHEBI:33019"/>
        <dbReference type="ChEBI" id="CHEBI:138113"/>
        <dbReference type="EC" id="2.7.7.108"/>
    </reaction>
</comment>
<accession>A0ABM9MWT3</accession>
<organism evidence="9 10">
    <name type="scientific">Fructobacillus evanidus</name>
    <dbReference type="NCBI Taxonomy" id="3064281"/>
    <lineage>
        <taxon>Bacteria</taxon>
        <taxon>Bacillati</taxon>
        <taxon>Bacillota</taxon>
        <taxon>Bacilli</taxon>
        <taxon>Lactobacillales</taxon>
        <taxon>Lactobacillaceae</taxon>
        <taxon>Fructobacillus</taxon>
    </lineage>
</organism>
<keyword evidence="3" id="KW-0547">Nucleotide-binding</keyword>
<evidence type="ECO:0000256" key="1">
    <source>
        <dbReference type="ARBA" id="ARBA00022679"/>
    </source>
</evidence>
<evidence type="ECO:0000256" key="7">
    <source>
        <dbReference type="ARBA" id="ARBA00048696"/>
    </source>
</evidence>
<evidence type="ECO:0000256" key="2">
    <source>
        <dbReference type="ARBA" id="ARBA00022695"/>
    </source>
</evidence>
<gene>
    <name evidence="9" type="ORF">R55214_HHFBAMCI_01036</name>
</gene>
<dbReference type="PROSITE" id="PS51459">
    <property type="entry name" value="FIDO"/>
    <property type="match status" value="1"/>
</dbReference>
<evidence type="ECO:0000256" key="6">
    <source>
        <dbReference type="ARBA" id="ARBA00047939"/>
    </source>
</evidence>
<dbReference type="NCBIfam" id="NF046029">
    <property type="entry name" value="ProtAdlyltaseNmFic"/>
    <property type="match status" value="1"/>
</dbReference>
<comment type="catalytic activity">
    <reaction evidence="7">
        <text>L-tyrosyl-[protein] + ATP = O-(5'-adenylyl)-L-tyrosyl-[protein] + diphosphate</text>
        <dbReference type="Rhea" id="RHEA:54288"/>
        <dbReference type="Rhea" id="RHEA-COMP:10136"/>
        <dbReference type="Rhea" id="RHEA-COMP:13846"/>
        <dbReference type="ChEBI" id="CHEBI:30616"/>
        <dbReference type="ChEBI" id="CHEBI:33019"/>
        <dbReference type="ChEBI" id="CHEBI:46858"/>
        <dbReference type="ChEBI" id="CHEBI:83624"/>
        <dbReference type="EC" id="2.7.7.108"/>
    </reaction>
</comment>
<dbReference type="EC" id="2.7.7.108" evidence="5"/>
<comment type="caution">
    <text evidence="9">The sequence shown here is derived from an EMBL/GenBank/DDBJ whole genome shotgun (WGS) entry which is preliminary data.</text>
</comment>
<dbReference type="Gene3D" id="1.10.3290.10">
    <property type="entry name" value="Fido-like domain"/>
    <property type="match status" value="1"/>
</dbReference>
<evidence type="ECO:0000313" key="9">
    <source>
        <dbReference type="EMBL" id="CAK1245643.1"/>
    </source>
</evidence>
<evidence type="ECO:0000256" key="3">
    <source>
        <dbReference type="ARBA" id="ARBA00022741"/>
    </source>
</evidence>
<name>A0ABM9MWT3_9LACO</name>
<feature type="domain" description="Fido" evidence="8">
    <location>
        <begin position="41"/>
        <end position="167"/>
    </location>
</feature>
<dbReference type="RefSeq" id="WP_338343781.1">
    <property type="nucleotide sequence ID" value="NZ_CAUZLH010000003.1"/>
</dbReference>
<dbReference type="Pfam" id="PF02661">
    <property type="entry name" value="Fic"/>
    <property type="match status" value="1"/>
</dbReference>
<evidence type="ECO:0000256" key="4">
    <source>
        <dbReference type="ARBA" id="ARBA00022840"/>
    </source>
</evidence>
<evidence type="ECO:0000259" key="8">
    <source>
        <dbReference type="PROSITE" id="PS51459"/>
    </source>
</evidence>
<protein>
    <recommendedName>
        <fullName evidence="5">protein adenylyltransferase</fullName>
        <ecNumber evidence="5">2.7.7.108</ecNumber>
    </recommendedName>
</protein>
<keyword evidence="2" id="KW-0548">Nucleotidyltransferase</keyword>
<evidence type="ECO:0000256" key="5">
    <source>
        <dbReference type="ARBA" id="ARBA00034531"/>
    </source>
</evidence>
<reference evidence="9 10" key="1">
    <citation type="submission" date="2023-10" db="EMBL/GenBank/DDBJ databases">
        <authorList>
            <person name="Botero Cardona J."/>
        </authorList>
    </citation>
    <scope>NUCLEOTIDE SEQUENCE [LARGE SCALE GENOMIC DNA]</scope>
    <source>
        <strain evidence="9 10">R-55214</strain>
    </source>
</reference>
<proteinExistence type="predicted"/>